<proteinExistence type="predicted"/>
<dbReference type="RefSeq" id="WP_205308248.1">
    <property type="nucleotide sequence ID" value="NZ_BAAAVF010000003.1"/>
</dbReference>
<organism evidence="2 3">
    <name type="scientific">Oerskovia jenensis</name>
    <dbReference type="NCBI Taxonomy" id="162169"/>
    <lineage>
        <taxon>Bacteria</taxon>
        <taxon>Bacillati</taxon>
        <taxon>Actinomycetota</taxon>
        <taxon>Actinomycetes</taxon>
        <taxon>Micrococcales</taxon>
        <taxon>Cellulomonadaceae</taxon>
        <taxon>Oerskovia</taxon>
    </lineage>
</organism>
<evidence type="ECO:0000259" key="1">
    <source>
        <dbReference type="Pfam" id="PF18145"/>
    </source>
</evidence>
<name>A0ABS2LJ84_9CELL</name>
<protein>
    <recommendedName>
        <fullName evidence="1">SMODS-associated and fused to various effectors domain-containing protein</fullName>
    </recommendedName>
</protein>
<evidence type="ECO:0000313" key="2">
    <source>
        <dbReference type="EMBL" id="MBM7480481.1"/>
    </source>
</evidence>
<keyword evidence="3" id="KW-1185">Reference proteome</keyword>
<sequence length="395" mass="43508">MADIRRNTEVARTALASGVELRVWVKAAGRCVLCATYLLDERTWHIHTTKVGEVAHIVGASSGPKSPRGNSPLDEEARAAEQNLMLLCHACHRMVDDPQNVEIWTGDLLSQRKEEHEARVRRVTDFSTLQRTLVVTTESTVRSERVTVGSRQVTHALVEEGLTAHMDGGLRSDICVKLPEALDDLSDWAYAMKTIVAQVRKISRSIEQGADADLSVFALAPIPLLMYLGALLDDTTTVRVFDRHRDDHEARAWMWRPRREGPPVKFDIDVPRDASATELVIEVAVSGTARVGRLLEDVEPLPRARMALSGQDARAGVLETRADLDAASAAWTRSLALVEERCPNVRTLHVVASVPASLAVRMGRARMRGAHPAFVVYQLANGTYMPTPAITDPAE</sequence>
<comment type="caution">
    <text evidence="2">The sequence shown here is derived from an EMBL/GenBank/DDBJ whole genome shotgun (WGS) entry which is preliminary data.</text>
</comment>
<dbReference type="Proteomes" id="UP000698059">
    <property type="component" value="Unassembled WGS sequence"/>
</dbReference>
<gene>
    <name evidence="2" type="ORF">JOD49_003401</name>
</gene>
<accession>A0ABS2LJ84</accession>
<reference evidence="2 3" key="1">
    <citation type="submission" date="2021-01" db="EMBL/GenBank/DDBJ databases">
        <title>Sequencing the genomes of 1000 actinobacteria strains.</title>
        <authorList>
            <person name="Klenk H.-P."/>
        </authorList>
    </citation>
    <scope>NUCLEOTIDE SEQUENCE [LARGE SCALE GENOMIC DNA]</scope>
    <source>
        <strain evidence="2 3">DSM 46000</strain>
    </source>
</reference>
<evidence type="ECO:0000313" key="3">
    <source>
        <dbReference type="Proteomes" id="UP000698059"/>
    </source>
</evidence>
<dbReference type="NCBIfam" id="NF033611">
    <property type="entry name" value="SAVED"/>
    <property type="match status" value="1"/>
</dbReference>
<dbReference type="Pfam" id="PF18145">
    <property type="entry name" value="SAVED"/>
    <property type="match status" value="1"/>
</dbReference>
<dbReference type="InterPro" id="IPR040836">
    <property type="entry name" value="SAVED"/>
</dbReference>
<dbReference type="EMBL" id="JAFBBO010000001">
    <property type="protein sequence ID" value="MBM7480481.1"/>
    <property type="molecule type" value="Genomic_DNA"/>
</dbReference>
<feature type="domain" description="SMODS-associated and fused to various effectors" evidence="1">
    <location>
        <begin position="207"/>
        <end position="387"/>
    </location>
</feature>